<accession>A0AAE1DQP6</accession>
<name>A0AAE1DQP6_9GAST</name>
<dbReference type="AlphaFoldDB" id="A0AAE1DQP6"/>
<reference evidence="1" key="1">
    <citation type="journal article" date="2023" name="G3 (Bethesda)">
        <title>A reference genome for the long-term kleptoplast-retaining sea slug Elysia crispata morphotype clarki.</title>
        <authorList>
            <person name="Eastman K.E."/>
            <person name="Pendleton A.L."/>
            <person name="Shaikh M.A."/>
            <person name="Suttiyut T."/>
            <person name="Ogas R."/>
            <person name="Tomko P."/>
            <person name="Gavelis G."/>
            <person name="Widhalm J.R."/>
            <person name="Wisecaver J.H."/>
        </authorList>
    </citation>
    <scope>NUCLEOTIDE SEQUENCE</scope>
    <source>
        <strain evidence="1">ECLA1</strain>
    </source>
</reference>
<dbReference type="EMBL" id="JAWDGP010002860">
    <property type="protein sequence ID" value="KAK3779222.1"/>
    <property type="molecule type" value="Genomic_DNA"/>
</dbReference>
<keyword evidence="2" id="KW-1185">Reference proteome</keyword>
<proteinExistence type="predicted"/>
<comment type="caution">
    <text evidence="1">The sequence shown here is derived from an EMBL/GenBank/DDBJ whole genome shotgun (WGS) entry which is preliminary data.</text>
</comment>
<gene>
    <name evidence="1" type="ORF">RRG08_066490</name>
</gene>
<sequence>MVSSWATESRGRDTPETKLQQVLDTLYNGLVRTQRSSSMATTLCRRVQEASTGSGPVSLKSDHFVTDVASVAPGVAVPSPDCHMERGKQGEWGGLGLGYWRELG</sequence>
<evidence type="ECO:0000313" key="2">
    <source>
        <dbReference type="Proteomes" id="UP001283361"/>
    </source>
</evidence>
<organism evidence="1 2">
    <name type="scientific">Elysia crispata</name>
    <name type="common">lettuce slug</name>
    <dbReference type="NCBI Taxonomy" id="231223"/>
    <lineage>
        <taxon>Eukaryota</taxon>
        <taxon>Metazoa</taxon>
        <taxon>Spiralia</taxon>
        <taxon>Lophotrochozoa</taxon>
        <taxon>Mollusca</taxon>
        <taxon>Gastropoda</taxon>
        <taxon>Heterobranchia</taxon>
        <taxon>Euthyneura</taxon>
        <taxon>Panpulmonata</taxon>
        <taxon>Sacoglossa</taxon>
        <taxon>Placobranchoidea</taxon>
        <taxon>Plakobranchidae</taxon>
        <taxon>Elysia</taxon>
    </lineage>
</organism>
<evidence type="ECO:0000313" key="1">
    <source>
        <dbReference type="EMBL" id="KAK3779222.1"/>
    </source>
</evidence>
<dbReference type="Proteomes" id="UP001283361">
    <property type="component" value="Unassembled WGS sequence"/>
</dbReference>
<protein>
    <submittedName>
        <fullName evidence="1">Uncharacterized protein</fullName>
    </submittedName>
</protein>